<evidence type="ECO:0000313" key="2">
    <source>
        <dbReference type="Proteomes" id="UP000001996"/>
    </source>
</evidence>
<organism evidence="1 2">
    <name type="scientific">Lodderomyces elongisporus (strain ATCC 11503 / CBS 2605 / JCM 1781 / NBRC 1676 / NRRL YB-4239)</name>
    <name type="common">Yeast</name>
    <name type="synonym">Saccharomyces elongisporus</name>
    <dbReference type="NCBI Taxonomy" id="379508"/>
    <lineage>
        <taxon>Eukaryota</taxon>
        <taxon>Fungi</taxon>
        <taxon>Dikarya</taxon>
        <taxon>Ascomycota</taxon>
        <taxon>Saccharomycotina</taxon>
        <taxon>Pichiomycetes</taxon>
        <taxon>Debaryomycetaceae</taxon>
        <taxon>Candida/Lodderomyces clade</taxon>
        <taxon>Lodderomyces</taxon>
    </lineage>
</organism>
<dbReference type="HOGENOM" id="CLU_171960_0_0_1"/>
<dbReference type="VEuPathDB" id="FungiDB:LELG_01870"/>
<protein>
    <submittedName>
        <fullName evidence="1">Uncharacterized protein</fullName>
    </submittedName>
</protein>
<accession>A5DWY3</accession>
<reference evidence="1 2" key="1">
    <citation type="journal article" date="2009" name="Nature">
        <title>Evolution of pathogenicity and sexual reproduction in eight Candida genomes.</title>
        <authorList>
            <person name="Butler G."/>
            <person name="Rasmussen M.D."/>
            <person name="Lin M.F."/>
            <person name="Santos M.A."/>
            <person name="Sakthikumar S."/>
            <person name="Munro C.A."/>
            <person name="Rheinbay E."/>
            <person name="Grabherr M."/>
            <person name="Forche A."/>
            <person name="Reedy J.L."/>
            <person name="Agrafioti I."/>
            <person name="Arnaud M.B."/>
            <person name="Bates S."/>
            <person name="Brown A.J."/>
            <person name="Brunke S."/>
            <person name="Costanzo M.C."/>
            <person name="Fitzpatrick D.A."/>
            <person name="de Groot P.W."/>
            <person name="Harris D."/>
            <person name="Hoyer L.L."/>
            <person name="Hube B."/>
            <person name="Klis F.M."/>
            <person name="Kodira C."/>
            <person name="Lennard N."/>
            <person name="Logue M.E."/>
            <person name="Martin R."/>
            <person name="Neiman A.M."/>
            <person name="Nikolaou E."/>
            <person name="Quail M.A."/>
            <person name="Quinn J."/>
            <person name="Santos M.C."/>
            <person name="Schmitzberger F.F."/>
            <person name="Sherlock G."/>
            <person name="Shah P."/>
            <person name="Silverstein K.A."/>
            <person name="Skrzypek M.S."/>
            <person name="Soll D."/>
            <person name="Staggs R."/>
            <person name="Stansfield I."/>
            <person name="Stumpf M.P."/>
            <person name="Sudbery P.E."/>
            <person name="Srikantha T."/>
            <person name="Zeng Q."/>
            <person name="Berman J."/>
            <person name="Berriman M."/>
            <person name="Heitman J."/>
            <person name="Gow N.A."/>
            <person name="Lorenz M.C."/>
            <person name="Birren B.W."/>
            <person name="Kellis M."/>
            <person name="Cuomo C.A."/>
        </authorList>
    </citation>
    <scope>NUCLEOTIDE SEQUENCE [LARGE SCALE GENOMIC DNA]</scope>
    <source>
        <strain evidence="2">ATCC 11503 / BCRC 21390 / CBS 2605 / JCM 1781 / NBRC 1676 / NRRL YB-4239</strain>
    </source>
</reference>
<dbReference type="EMBL" id="CH981525">
    <property type="protein sequence ID" value="EDK43691.1"/>
    <property type="molecule type" value="Genomic_DNA"/>
</dbReference>
<dbReference type="InParanoid" id="A5DWY3"/>
<evidence type="ECO:0000313" key="1">
    <source>
        <dbReference type="EMBL" id="EDK43691.1"/>
    </source>
</evidence>
<gene>
    <name evidence="1" type="ORF">LELG_01870</name>
</gene>
<proteinExistence type="predicted"/>
<dbReference type="AlphaFoldDB" id="A5DWY3"/>
<dbReference type="OrthoDB" id="4010849at2759"/>
<name>A5DWY3_LODEL</name>
<keyword evidence="2" id="KW-1185">Reference proteome</keyword>
<sequence length="91" mass="10807">MKYTKRQKKALIDHLIAERDIVAKRNEEILQKRSQETYRKILRRLQAVSVTLLDVKLKDVLQVERRKKLVARELIADIHALQKSEVAKYRA</sequence>
<dbReference type="Proteomes" id="UP000001996">
    <property type="component" value="Unassembled WGS sequence"/>
</dbReference>
<dbReference type="OMA" id="SYNIRNR"/>